<feature type="repeat" description="TPR" evidence="3">
    <location>
        <begin position="559"/>
        <end position="592"/>
    </location>
</feature>
<dbReference type="Pfam" id="PF13231">
    <property type="entry name" value="PMT_2"/>
    <property type="match status" value="1"/>
</dbReference>
<organism evidence="6 7">
    <name type="scientific">Candidatus Magnetobacterium casense</name>
    <dbReference type="NCBI Taxonomy" id="1455061"/>
    <lineage>
        <taxon>Bacteria</taxon>
        <taxon>Pseudomonadati</taxon>
        <taxon>Nitrospirota</taxon>
        <taxon>Thermodesulfovibrionia</taxon>
        <taxon>Thermodesulfovibrionales</taxon>
        <taxon>Candidatus Magnetobacteriaceae</taxon>
        <taxon>Candidatus Magnetobacterium</taxon>
    </lineage>
</organism>
<feature type="transmembrane region" description="Helical" evidence="4">
    <location>
        <begin position="252"/>
        <end position="274"/>
    </location>
</feature>
<evidence type="ECO:0000256" key="2">
    <source>
        <dbReference type="ARBA" id="ARBA00022803"/>
    </source>
</evidence>
<proteinExistence type="predicted"/>
<feature type="transmembrane region" description="Helical" evidence="4">
    <location>
        <begin position="125"/>
        <end position="143"/>
    </location>
</feature>
<feature type="transmembrane region" description="Helical" evidence="4">
    <location>
        <begin position="350"/>
        <end position="368"/>
    </location>
</feature>
<name>A0ABS6RXG6_9BACT</name>
<comment type="caution">
    <text evidence="6">The sequence shown here is derived from an EMBL/GenBank/DDBJ whole genome shotgun (WGS) entry which is preliminary data.</text>
</comment>
<accession>A0ABS6RXG6</accession>
<dbReference type="EMBL" id="JABXWD010000094">
    <property type="protein sequence ID" value="MBV6341327.1"/>
    <property type="molecule type" value="Genomic_DNA"/>
</dbReference>
<dbReference type="InterPro" id="IPR052346">
    <property type="entry name" value="O-mannosyl-transferase_TMTC"/>
</dbReference>
<dbReference type="InterPro" id="IPR019734">
    <property type="entry name" value="TPR_rpt"/>
</dbReference>
<reference evidence="6 7" key="1">
    <citation type="journal article" date="2020" name="J Geophys Res Biogeosci">
        <title>Magnetotaxis as an Adaptation to Enable Bacterial Shuttling of Microbial Sulfur and Sulfur Cycling Across Aquatic Oxic#Anoxic Interfaces.</title>
        <authorList>
            <person name="Li J."/>
            <person name="Liu P."/>
            <person name="Wang J."/>
            <person name="Roberts A.P."/>
            <person name="Pan Y."/>
        </authorList>
    </citation>
    <scope>NUCLEOTIDE SEQUENCE [LARGE SCALE GENOMIC DNA]</scope>
    <source>
        <strain evidence="6 7">MYR-1_YQ</strain>
    </source>
</reference>
<feature type="transmembrane region" description="Helical" evidence="4">
    <location>
        <begin position="12"/>
        <end position="31"/>
    </location>
</feature>
<evidence type="ECO:0000256" key="1">
    <source>
        <dbReference type="ARBA" id="ARBA00022737"/>
    </source>
</evidence>
<feature type="transmembrane region" description="Helical" evidence="4">
    <location>
        <begin position="380"/>
        <end position="397"/>
    </location>
</feature>
<dbReference type="PANTHER" id="PTHR44227">
    <property type="match status" value="1"/>
</dbReference>
<evidence type="ECO:0000313" key="6">
    <source>
        <dbReference type="EMBL" id="MBV6341327.1"/>
    </source>
</evidence>
<keyword evidence="7" id="KW-1185">Reference proteome</keyword>
<feature type="transmembrane region" description="Helical" evidence="4">
    <location>
        <begin position="149"/>
        <end position="167"/>
    </location>
</feature>
<keyword evidence="1" id="KW-0677">Repeat</keyword>
<keyword evidence="4" id="KW-1133">Transmembrane helix</keyword>
<evidence type="ECO:0000256" key="3">
    <source>
        <dbReference type="PROSITE-ProRule" id="PRU00339"/>
    </source>
</evidence>
<feature type="transmembrane region" description="Helical" evidence="4">
    <location>
        <begin position="220"/>
        <end position="245"/>
    </location>
</feature>
<feature type="repeat" description="TPR" evidence="3">
    <location>
        <begin position="525"/>
        <end position="558"/>
    </location>
</feature>
<dbReference type="PANTHER" id="PTHR44227:SF3">
    <property type="entry name" value="PROTEIN O-MANNOSYL-TRANSFERASE TMTC4"/>
    <property type="match status" value="1"/>
</dbReference>
<dbReference type="Proteomes" id="UP001196980">
    <property type="component" value="Unassembled WGS sequence"/>
</dbReference>
<keyword evidence="4" id="KW-0472">Membrane</keyword>
<feature type="transmembrane region" description="Helical" evidence="4">
    <location>
        <begin position="95"/>
        <end position="113"/>
    </location>
</feature>
<feature type="transmembrane region" description="Helical" evidence="4">
    <location>
        <begin position="294"/>
        <end position="314"/>
    </location>
</feature>
<dbReference type="PROSITE" id="PS50005">
    <property type="entry name" value="TPR"/>
    <property type="match status" value="2"/>
</dbReference>
<feature type="transmembrane region" description="Helical" evidence="4">
    <location>
        <begin position="321"/>
        <end position="344"/>
    </location>
</feature>
<gene>
    <name evidence="6" type="ORF">HWQ67_06995</name>
</gene>
<dbReference type="SMART" id="SM00028">
    <property type="entry name" value="TPR"/>
    <property type="match status" value="4"/>
</dbReference>
<dbReference type="Pfam" id="PF00515">
    <property type="entry name" value="TPR_1"/>
    <property type="match status" value="1"/>
</dbReference>
<protein>
    <submittedName>
        <fullName evidence="6">Tetratricopeptide repeat protein</fullName>
    </submittedName>
</protein>
<evidence type="ECO:0000259" key="5">
    <source>
        <dbReference type="Pfam" id="PF13231"/>
    </source>
</evidence>
<dbReference type="RefSeq" id="WP_218251962.1">
    <property type="nucleotide sequence ID" value="NZ_JABXWD010000094.1"/>
</dbReference>
<feature type="transmembrane region" description="Helical" evidence="4">
    <location>
        <begin position="174"/>
        <end position="200"/>
    </location>
</feature>
<keyword evidence="2 3" id="KW-0802">TPR repeat</keyword>
<evidence type="ECO:0000256" key="4">
    <source>
        <dbReference type="SAM" id="Phobius"/>
    </source>
</evidence>
<sequence>MKIRILKDKQRLHLCIVTILMISTLSVYHNLRDNGFVSYDDHKYVTENRDIAGGISLKSVKWAFTTTYFSNWHPLTWLSHLLDVQLYGMNPRGHHVTNVIIHALNVLLLYLFLYRATTMPWRSGFVALLFALHPLGVESVAWVSERKNLLVTLFWLLALLSYLSYVRRPNPWRYVAVVLTFALGIMSKPMIVTLPFTLLLLDYWPLGRLKANDSKSAWAIYARLIVEKLPFFLMTIASSVITVLAQKEGGAVVSLNSLSLTTRLLNVFTSYAGYMRKTVWPTDLAAFYPYLNHPAWELIVSVLLLLTVTVLALLRRKNAPYILMGWCWFLGTLVPVIQVVQVGVAPMADRYMYVPVIGLFVIVAWGGTELSEKWRSLRSVFIAAAVVVCMTFAMYTWRQAGYWRDSFTLYEHAINVTQYNYVAHNNYGQALMKAGLLDEAIVHFSEGLKVMPLSEEINYNMWLALSRQGKMQEANRYLLKSASLWFGGDKAALYKHMAIDLLNQKSYREAVDYFLLSARENNKDAEVFKELGVTLSALKKYDQALVSLSKSISLDATKWQTYYHKGLVLKELSRYDEAEAEFKKALALNPDSQQIKTALDNLHNAMKSR</sequence>
<dbReference type="InterPro" id="IPR038731">
    <property type="entry name" value="RgtA/B/C-like"/>
</dbReference>
<evidence type="ECO:0000313" key="7">
    <source>
        <dbReference type="Proteomes" id="UP001196980"/>
    </source>
</evidence>
<dbReference type="PROSITE" id="PS50293">
    <property type="entry name" value="TPR_REGION"/>
    <property type="match status" value="1"/>
</dbReference>
<keyword evidence="4" id="KW-0812">Transmembrane</keyword>
<feature type="domain" description="Glycosyltransferase RgtA/B/C/D-like" evidence="5">
    <location>
        <begin position="85"/>
        <end position="203"/>
    </location>
</feature>